<evidence type="ECO:0000259" key="1">
    <source>
        <dbReference type="Pfam" id="PF13338"/>
    </source>
</evidence>
<dbReference type="Proteomes" id="UP000240542">
    <property type="component" value="Unassembled WGS sequence"/>
</dbReference>
<dbReference type="OrthoDB" id="5143202at2"/>
<gene>
    <name evidence="2" type="ORF">CLV63_104242</name>
</gene>
<proteinExistence type="predicted"/>
<evidence type="ECO:0000313" key="3">
    <source>
        <dbReference type="Proteomes" id="UP000240542"/>
    </source>
</evidence>
<reference evidence="2 3" key="1">
    <citation type="submission" date="2018-03" db="EMBL/GenBank/DDBJ databases">
        <title>Genomic Encyclopedia of Archaeal and Bacterial Type Strains, Phase II (KMG-II): from individual species to whole genera.</title>
        <authorList>
            <person name="Goeker M."/>
        </authorList>
    </citation>
    <scope>NUCLEOTIDE SEQUENCE [LARGE SCALE GENOMIC DNA]</scope>
    <source>
        <strain evidence="2 3">DSM 45312</strain>
    </source>
</reference>
<dbReference type="AlphaFoldDB" id="A0A2P8DP67"/>
<dbReference type="Pfam" id="PF13338">
    <property type="entry name" value="AbiEi_4"/>
    <property type="match status" value="1"/>
</dbReference>
<accession>A0A2P8DP67</accession>
<name>A0A2P8DP67_9ACTN</name>
<feature type="domain" description="AbiEi antitoxin N-terminal" evidence="1">
    <location>
        <begin position="4"/>
        <end position="45"/>
    </location>
</feature>
<evidence type="ECO:0000313" key="2">
    <source>
        <dbReference type="EMBL" id="PSK99018.1"/>
    </source>
</evidence>
<dbReference type="EMBL" id="PYGA01000004">
    <property type="protein sequence ID" value="PSK99018.1"/>
    <property type="molecule type" value="Genomic_DNA"/>
</dbReference>
<dbReference type="InterPro" id="IPR025159">
    <property type="entry name" value="AbiEi_N"/>
</dbReference>
<sequence>MRTAAAQHGLVTRRQAFFQGLNDTGIKRLLREGRLQRWHPGVYAVRALTGEGSAAGDLRTAVMAAQLAIGPAAVAVGPTAASLWGMQGLAARDGGPVHVSVPGSARFLLSGVAVNAGAVHADETVRRAGIRITTPGRTLRDTVLSTPREVAVSLMDSARNGGMLSEAEFASLRSANAGRRGQRASAPWWALSDPRAQSPLETRIRLICTDADLPPDDLQHPLRLPGGRSTAYGDLWWDRGPVLVEADGAGPHSRPDALFRDRHRQNALLHAYPGLRLLRFSWRDLRHPRALVAEIARAGAG</sequence>
<protein>
    <submittedName>
        <fullName evidence="2">Putative AbiEi antitoxin of type IV toxin-antitoxin system</fullName>
    </submittedName>
</protein>
<keyword evidence="3" id="KW-1185">Reference proteome</keyword>
<comment type="caution">
    <text evidence="2">The sequence shown here is derived from an EMBL/GenBank/DDBJ whole genome shotgun (WGS) entry which is preliminary data.</text>
</comment>
<organism evidence="2 3">
    <name type="scientific">Murinocardiopsis flavida</name>
    <dbReference type="NCBI Taxonomy" id="645275"/>
    <lineage>
        <taxon>Bacteria</taxon>
        <taxon>Bacillati</taxon>
        <taxon>Actinomycetota</taxon>
        <taxon>Actinomycetes</taxon>
        <taxon>Streptosporangiales</taxon>
        <taxon>Nocardiopsidaceae</taxon>
        <taxon>Murinocardiopsis</taxon>
    </lineage>
</organism>